<accession>A0A1I3LGQ9</accession>
<dbReference type="Gene3D" id="3.40.190.10">
    <property type="entry name" value="Periplasmic binding protein-like II"/>
    <property type="match status" value="2"/>
</dbReference>
<evidence type="ECO:0000313" key="3">
    <source>
        <dbReference type="Proteomes" id="UP000242763"/>
    </source>
</evidence>
<evidence type="ECO:0000256" key="1">
    <source>
        <dbReference type="SAM" id="SignalP"/>
    </source>
</evidence>
<evidence type="ECO:0000313" key="2">
    <source>
        <dbReference type="EMBL" id="SFI83952.1"/>
    </source>
</evidence>
<dbReference type="Proteomes" id="UP000242763">
    <property type="component" value="Unassembled WGS sequence"/>
</dbReference>
<sequence>MVRYMIRLCALLMAMSQAALSQPRTEEPFRIGMVVAASDVPEIEGVSGIREMFSRALGRSVEVIAARDHEALVAAHVAGRVDYAIYTALSYAAAARCGCVEPIATPMTSEGAIGVRSILMTRTERALERIAVGAPDSVAGRLAPLALWPDAFEARSAQRLVDFPSAQDAQEEFVAGAVDAIFGWVPVSSSGENLPGGTPDRLAAMSSAGTESRIEWESDVLRHGPHAVRADLSRDMRQKLVAMLVDGTDAELVYINRAYGGGFVAASRDDYQPAVKILESLEAE</sequence>
<dbReference type="RefSeq" id="WP_139207882.1">
    <property type="nucleotide sequence ID" value="NZ_FORF01000007.1"/>
</dbReference>
<keyword evidence="1" id="KW-0732">Signal</keyword>
<gene>
    <name evidence="2" type="ORF">SAMN03080618_01470</name>
</gene>
<keyword evidence="3" id="KW-1185">Reference proteome</keyword>
<feature type="signal peptide" evidence="1">
    <location>
        <begin position="1"/>
        <end position="21"/>
    </location>
</feature>
<dbReference type="AlphaFoldDB" id="A0A1I3LGQ9"/>
<feature type="chain" id="PRO_5017451466" evidence="1">
    <location>
        <begin position="22"/>
        <end position="284"/>
    </location>
</feature>
<proteinExistence type="predicted"/>
<dbReference type="SUPFAM" id="SSF53850">
    <property type="entry name" value="Periplasmic binding protein-like II"/>
    <property type="match status" value="1"/>
</dbReference>
<reference evidence="3" key="1">
    <citation type="submission" date="2016-10" db="EMBL/GenBank/DDBJ databases">
        <authorList>
            <person name="Varghese N."/>
            <person name="Submissions S."/>
        </authorList>
    </citation>
    <scope>NUCLEOTIDE SEQUENCE [LARGE SCALE GENOMIC DNA]</scope>
    <source>
        <strain evidence="3">DSM 21857</strain>
    </source>
</reference>
<dbReference type="OrthoDB" id="7672583at2"/>
<dbReference type="STRING" id="1121003.SAMN03080618_01470"/>
<protein>
    <submittedName>
        <fullName evidence="2">Phosphonate transport system substrate-binding protein</fullName>
    </submittedName>
</protein>
<dbReference type="EMBL" id="FORF01000007">
    <property type="protein sequence ID" value="SFI83952.1"/>
    <property type="molecule type" value="Genomic_DNA"/>
</dbReference>
<organism evidence="2 3">
    <name type="scientific">Aquamicrobium aerolatum DSM 21857</name>
    <dbReference type="NCBI Taxonomy" id="1121003"/>
    <lineage>
        <taxon>Bacteria</taxon>
        <taxon>Pseudomonadati</taxon>
        <taxon>Pseudomonadota</taxon>
        <taxon>Alphaproteobacteria</taxon>
        <taxon>Hyphomicrobiales</taxon>
        <taxon>Phyllobacteriaceae</taxon>
        <taxon>Aerobium</taxon>
    </lineage>
</organism>
<name>A0A1I3LGQ9_9HYPH</name>
<dbReference type="Pfam" id="PF12974">
    <property type="entry name" value="Phosphonate-bd"/>
    <property type="match status" value="1"/>
</dbReference>